<evidence type="ECO:0000313" key="1">
    <source>
        <dbReference type="EMBL" id="CAI0541632.1"/>
    </source>
</evidence>
<comment type="caution">
    <text evidence="1">The sequence shown here is derived from an EMBL/GenBank/DDBJ whole genome shotgun (WGS) entry which is preliminary data.</text>
</comment>
<reference evidence="1" key="1">
    <citation type="submission" date="2022-08" db="EMBL/GenBank/DDBJ databases">
        <authorList>
            <person name="Gutierrez-Valencia J."/>
        </authorList>
    </citation>
    <scope>NUCLEOTIDE SEQUENCE</scope>
</reference>
<gene>
    <name evidence="1" type="ORF">LITE_LOCUS42184</name>
</gene>
<dbReference type="AlphaFoldDB" id="A0AAV0QBJ1"/>
<dbReference type="Proteomes" id="UP001154282">
    <property type="component" value="Unassembled WGS sequence"/>
</dbReference>
<sequence>MLLDLFIHRKISESMNAVCSLHHPSNQFIESLPRVSELLLTKNHRGIFFCWKGKLASLMGTKTVLRKLT</sequence>
<dbReference type="EMBL" id="CAMGYJ010000009">
    <property type="protein sequence ID" value="CAI0541632.1"/>
    <property type="molecule type" value="Genomic_DNA"/>
</dbReference>
<keyword evidence="2" id="KW-1185">Reference proteome</keyword>
<feature type="non-terminal residue" evidence="1">
    <location>
        <position position="69"/>
    </location>
</feature>
<protein>
    <submittedName>
        <fullName evidence="1">Uncharacterized protein</fullName>
    </submittedName>
</protein>
<name>A0AAV0QBJ1_9ROSI</name>
<evidence type="ECO:0000313" key="2">
    <source>
        <dbReference type="Proteomes" id="UP001154282"/>
    </source>
</evidence>
<organism evidence="1 2">
    <name type="scientific">Linum tenue</name>
    <dbReference type="NCBI Taxonomy" id="586396"/>
    <lineage>
        <taxon>Eukaryota</taxon>
        <taxon>Viridiplantae</taxon>
        <taxon>Streptophyta</taxon>
        <taxon>Embryophyta</taxon>
        <taxon>Tracheophyta</taxon>
        <taxon>Spermatophyta</taxon>
        <taxon>Magnoliopsida</taxon>
        <taxon>eudicotyledons</taxon>
        <taxon>Gunneridae</taxon>
        <taxon>Pentapetalae</taxon>
        <taxon>rosids</taxon>
        <taxon>fabids</taxon>
        <taxon>Malpighiales</taxon>
        <taxon>Linaceae</taxon>
        <taxon>Linum</taxon>
    </lineage>
</organism>
<proteinExistence type="predicted"/>
<accession>A0AAV0QBJ1</accession>